<sequence>MSSSSSATSSATSGSNKEPSNKVHFEENKEKNGEVESKDNKEEGEERKMEEQSNDFIITDGFPALNNFRKEKDPPIPRNSFASYSNALCLSSNKRCRSSLLEDCEKVFTARTKDGDAAYSAGCTFFVPCHMKPRCALEKLALDVFRTHTKGLEGLYDEERSGAEWWTLVLESSPTSSDEKKNDNSDGEEDEYDDDDDEVGLHFDADYGLEAQLPNYMIHPRVATVTYLSDVGVPTFVLDKKSPSPKDVTKSSLNGDITSGWLSHPLAGKHIAFDGRLLHGAPGTFFPASKDENVNADGDEEEGENDESVPATKRQKTSEDDEKNVTEEKDDDLSKKRVTFLVNIWLNHCPIDAELLDEEICETMTTPMQMNNDAEKGKRKKGDDDGMVFEWKLQDASKPDHFETLKLEKAVVTTDTEPAGSEETVLCNREVTVYFNSSMEECHKASLLASLNNSSLNGEEKGGIGGVGKSAQVEFGKNAFTIVVGDEVKDSDDEE</sequence>
<reference evidence="2" key="1">
    <citation type="submission" date="2021-01" db="EMBL/GenBank/DDBJ databases">
        <authorList>
            <person name="Corre E."/>
            <person name="Pelletier E."/>
            <person name="Niang G."/>
            <person name="Scheremetjew M."/>
            <person name="Finn R."/>
            <person name="Kale V."/>
            <person name="Holt S."/>
            <person name="Cochrane G."/>
            <person name="Meng A."/>
            <person name="Brown T."/>
            <person name="Cohen L."/>
        </authorList>
    </citation>
    <scope>NUCLEOTIDE SEQUENCE</scope>
    <source>
        <strain evidence="2">GSO104</strain>
    </source>
</reference>
<accession>A0A7S4RDZ3</accession>
<feature type="compositionally biased region" description="Acidic residues" evidence="1">
    <location>
        <begin position="185"/>
        <end position="197"/>
    </location>
</feature>
<feature type="region of interest" description="Disordered" evidence="1">
    <location>
        <begin position="174"/>
        <end position="197"/>
    </location>
</feature>
<feature type="compositionally biased region" description="Basic and acidic residues" evidence="1">
    <location>
        <begin position="19"/>
        <end position="51"/>
    </location>
</feature>
<feature type="compositionally biased region" description="Acidic residues" evidence="1">
    <location>
        <begin position="297"/>
        <end position="307"/>
    </location>
</feature>
<feature type="compositionally biased region" description="Low complexity" evidence="1">
    <location>
        <begin position="1"/>
        <end position="15"/>
    </location>
</feature>
<protein>
    <submittedName>
        <fullName evidence="2">Uncharacterized protein</fullName>
    </submittedName>
</protein>
<proteinExistence type="predicted"/>
<feature type="region of interest" description="Disordered" evidence="1">
    <location>
        <begin position="1"/>
        <end position="56"/>
    </location>
</feature>
<feature type="region of interest" description="Disordered" evidence="1">
    <location>
        <begin position="288"/>
        <end position="332"/>
    </location>
</feature>
<gene>
    <name evidence="2" type="ORF">DBRI00130_LOCUS15922</name>
</gene>
<evidence type="ECO:0000313" key="2">
    <source>
        <dbReference type="EMBL" id="CAE4609157.1"/>
    </source>
</evidence>
<dbReference type="AlphaFoldDB" id="A0A7S4RDZ3"/>
<organism evidence="2">
    <name type="scientific">Ditylum brightwellii</name>
    <dbReference type="NCBI Taxonomy" id="49249"/>
    <lineage>
        <taxon>Eukaryota</taxon>
        <taxon>Sar</taxon>
        <taxon>Stramenopiles</taxon>
        <taxon>Ochrophyta</taxon>
        <taxon>Bacillariophyta</taxon>
        <taxon>Mediophyceae</taxon>
        <taxon>Lithodesmiophycidae</taxon>
        <taxon>Lithodesmiales</taxon>
        <taxon>Lithodesmiaceae</taxon>
        <taxon>Ditylum</taxon>
    </lineage>
</organism>
<dbReference type="EMBL" id="HBNS01020042">
    <property type="protein sequence ID" value="CAE4609157.1"/>
    <property type="molecule type" value="Transcribed_RNA"/>
</dbReference>
<feature type="compositionally biased region" description="Basic and acidic residues" evidence="1">
    <location>
        <begin position="323"/>
        <end position="332"/>
    </location>
</feature>
<name>A0A7S4RDZ3_9STRA</name>
<evidence type="ECO:0000256" key="1">
    <source>
        <dbReference type="SAM" id="MobiDB-lite"/>
    </source>
</evidence>